<reference evidence="2 3" key="1">
    <citation type="submission" date="2017-10" db="EMBL/GenBank/DDBJ databases">
        <title>Genome sequence of Caulobacter mirabilis FWC38.</title>
        <authorList>
            <person name="Fiebig A."/>
            <person name="Crosson S."/>
        </authorList>
    </citation>
    <scope>NUCLEOTIDE SEQUENCE [LARGE SCALE GENOMIC DNA]</scope>
    <source>
        <strain evidence="2 3">FWC 38</strain>
    </source>
</reference>
<accession>A0A2D2AZL9</accession>
<feature type="signal peptide" evidence="1">
    <location>
        <begin position="1"/>
        <end position="17"/>
    </location>
</feature>
<keyword evidence="1" id="KW-0732">Signal</keyword>
<evidence type="ECO:0000256" key="1">
    <source>
        <dbReference type="SAM" id="SignalP"/>
    </source>
</evidence>
<dbReference type="EMBL" id="CP024201">
    <property type="protein sequence ID" value="ATQ43458.1"/>
    <property type="molecule type" value="Genomic_DNA"/>
</dbReference>
<feature type="chain" id="PRO_5013891204" evidence="1">
    <location>
        <begin position="18"/>
        <end position="250"/>
    </location>
</feature>
<gene>
    <name evidence="2" type="ORF">CSW64_14085</name>
</gene>
<dbReference type="RefSeq" id="WP_099622709.1">
    <property type="nucleotide sequence ID" value="NZ_CP024201.1"/>
</dbReference>
<keyword evidence="3" id="KW-1185">Reference proteome</keyword>
<evidence type="ECO:0000313" key="2">
    <source>
        <dbReference type="EMBL" id="ATQ43458.1"/>
    </source>
</evidence>
<sequence>MNYIALLAASCATLALAACDHPDAARQRAEHALKTVTKLDCPEKQGALTRTSVAPDGQSCEYRADGSEVTLRIVQVVDRDSGAALKSIENELRPLVPKAGPDEAALKEGAKVEGENVDINLPGVSIQANDAGAKISAGGADINANDDGAEIRVSRNVEVDGKKIETERVTRRKKDDGVQAMLLLASDKPTPSGWGVVGYQARGPQGGPLVVGVVKLKENNKDGDDNIFGQVDELVRHNVGGKPIRGLKIN</sequence>
<dbReference type="OrthoDB" id="7184736at2"/>
<dbReference type="Proteomes" id="UP000228945">
    <property type="component" value="Chromosome"/>
</dbReference>
<dbReference type="AlphaFoldDB" id="A0A2D2AZL9"/>
<proteinExistence type="predicted"/>
<evidence type="ECO:0000313" key="3">
    <source>
        <dbReference type="Proteomes" id="UP000228945"/>
    </source>
</evidence>
<organism evidence="2 3">
    <name type="scientific">Caulobacter mirabilis</name>
    <dbReference type="NCBI Taxonomy" id="69666"/>
    <lineage>
        <taxon>Bacteria</taxon>
        <taxon>Pseudomonadati</taxon>
        <taxon>Pseudomonadota</taxon>
        <taxon>Alphaproteobacteria</taxon>
        <taxon>Caulobacterales</taxon>
        <taxon>Caulobacteraceae</taxon>
        <taxon>Caulobacter</taxon>
    </lineage>
</organism>
<dbReference type="KEGG" id="cmb:CSW64_14085"/>
<protein>
    <submittedName>
        <fullName evidence="2">Uncharacterized protein</fullName>
    </submittedName>
</protein>
<name>A0A2D2AZL9_9CAUL</name>